<feature type="compositionally biased region" description="Basic and acidic residues" evidence="1">
    <location>
        <begin position="348"/>
        <end position="362"/>
    </location>
</feature>
<feature type="region of interest" description="Disordered" evidence="1">
    <location>
        <begin position="591"/>
        <end position="629"/>
    </location>
</feature>
<reference evidence="3" key="1">
    <citation type="journal article" date="2018" name="Nat. Microbiol.">
        <title>Leveraging single-cell genomics to expand the fungal tree of life.</title>
        <authorList>
            <person name="Ahrendt S.R."/>
            <person name="Quandt C.A."/>
            <person name="Ciobanu D."/>
            <person name="Clum A."/>
            <person name="Salamov A."/>
            <person name="Andreopoulos B."/>
            <person name="Cheng J.F."/>
            <person name="Woyke T."/>
            <person name="Pelin A."/>
            <person name="Henrissat B."/>
            <person name="Reynolds N.K."/>
            <person name="Benny G.L."/>
            <person name="Smith M.E."/>
            <person name="James T.Y."/>
            <person name="Grigoriev I.V."/>
        </authorList>
    </citation>
    <scope>NUCLEOTIDE SEQUENCE [LARGE SCALE GENOMIC DNA]</scope>
    <source>
        <strain evidence="3">ATCC 52028</strain>
    </source>
</reference>
<feature type="region of interest" description="Disordered" evidence="1">
    <location>
        <begin position="904"/>
        <end position="930"/>
    </location>
</feature>
<feature type="region of interest" description="Disordered" evidence="1">
    <location>
        <begin position="463"/>
        <end position="482"/>
    </location>
</feature>
<feature type="compositionally biased region" description="Basic and acidic residues" evidence="1">
    <location>
        <begin position="741"/>
        <end position="757"/>
    </location>
</feature>
<feature type="compositionally biased region" description="Polar residues" evidence="1">
    <location>
        <begin position="591"/>
        <end position="603"/>
    </location>
</feature>
<evidence type="ECO:0000256" key="1">
    <source>
        <dbReference type="SAM" id="MobiDB-lite"/>
    </source>
</evidence>
<gene>
    <name evidence="2" type="ORF">CXG81DRAFT_16816</name>
</gene>
<dbReference type="PANTHER" id="PTHR45725">
    <property type="entry name" value="FORMIN HOMOLOGY 2 FAMILY MEMBER"/>
    <property type="match status" value="1"/>
</dbReference>
<proteinExistence type="predicted"/>
<organism evidence="2 3">
    <name type="scientific">Caulochytrium protostelioides</name>
    <dbReference type="NCBI Taxonomy" id="1555241"/>
    <lineage>
        <taxon>Eukaryota</taxon>
        <taxon>Fungi</taxon>
        <taxon>Fungi incertae sedis</taxon>
        <taxon>Chytridiomycota</taxon>
        <taxon>Chytridiomycota incertae sedis</taxon>
        <taxon>Chytridiomycetes</taxon>
        <taxon>Caulochytriales</taxon>
        <taxon>Caulochytriaceae</taxon>
        <taxon>Caulochytrium</taxon>
    </lineage>
</organism>
<feature type="region of interest" description="Disordered" evidence="1">
    <location>
        <begin position="326"/>
        <end position="370"/>
    </location>
</feature>
<sequence length="1206" mass="130581">MTPPTSTPSAGPVETVAPRAESPTAHGENRALSLLDESSTSASHDPPKPLPLNECFWAFIGSRTYEFWVLPVEIQQRLTKLAQSEPAQQTGLMTDVVGRSLTEFLHPDDAALLRGNNDALMDLKNMTGHQVTCRTPRLPDAVDSLINFPEPKAQSPLPHPRDDPDADDPLDAESTTRRFVAQHYFNSARREPPSPRSSDTVSLVDDSAPPSSPSGPLLFSGNATPAQDPPSRADSLPSSSGGSAPVAVASPTIIHATPGYRDICVWLLPIDAVLALCFVHIGDVCLSGDRVCPRQYDASLTLSSIHDLEMSEGWQREMEYRLRQRQTAELEQDASMEGRAFHTLEGPGRGERDPRGSDKESSRSNGMIKTKKRVWAPSRAPLFHGLDLAEPAPDYSRVFNLVSQDEFLVFSYPSERIMRSHGLDLAPAIGKPTLALFTASDWTRWCHAMRFFRLQFQMRMTGRDGKHGKDEQDGAGASGRAGDYRDPKCDALIDYERHQLQLEGIFINNMLLYWHHHLGSTYGQVRELKTKQPRRQLPESLLASGRIRYQDPAVQHQRTPPRPIAPSSTATSVATTPSRFYTALAAHAPSVSWTPQGTDASNMTTPSSSSAATAVDVTASPSPSSHDDFPRESVCIPFGRYIFCVTQRYVEEKSTSMPSNPEKQALAEEDAPSPHDLPEHTSAKTSAATTTMGMVPTPASSTGASSQPVAVAPIDPPSFGPDAGYDVHTDLGGGPDPSFGVDHHDHSLADHGKDSTRHSPWRQGRQEPLHEANFAGLMDSLSVSDRSGYHQPAYPPNHPPGYEMHSFSLDDPPPRMSAPSMAPRPMVRGPPLPSMRARASTPRRAVRPDGSPEWRPTDPTDAAILQRCPAHPTSMATMPPVSHGPIIPDGYRLAELHDMANVRPSPPPHAQSLLYPPSHPQTLHHPHQHSYTLAPAPVPPFSPIAADLPSYPHHSPHPHHHLHALPAADMYAMHAAQPDPWDNGSSLGSSHSEYPSVPMMNKHQPVRPSPLAGPPSHIGGDSVPAPVLPLTMPPPPQFGITLQSEPLPSPHHVGPVPYDTSKAYAYVYRPKHHIVHMMHVPPSNPSHPASAAAHPDPSIGLPTLRPTTPPPPPPSSAATRPNALPSMAVSSAVPQHMSVPLFSVGSLTLSPHMVTPTETPMGTPTGITMNMPLSASSSAFKPSTGAPPEPRNLVCGLRGNCRSPWI</sequence>
<dbReference type="EMBL" id="ML014119">
    <property type="protein sequence ID" value="RKP03720.1"/>
    <property type="molecule type" value="Genomic_DNA"/>
</dbReference>
<feature type="region of interest" description="Disordered" evidence="1">
    <location>
        <begin position="783"/>
        <end position="859"/>
    </location>
</feature>
<feature type="compositionally biased region" description="Low complexity" evidence="1">
    <location>
        <begin position="229"/>
        <end position="245"/>
    </location>
</feature>
<feature type="compositionally biased region" description="Basic and acidic residues" evidence="1">
    <location>
        <begin position="846"/>
        <end position="858"/>
    </location>
</feature>
<feature type="region of interest" description="Disordered" evidence="1">
    <location>
        <begin position="529"/>
        <end position="572"/>
    </location>
</feature>
<name>A0A4P9XF10_9FUNG</name>
<feature type="compositionally biased region" description="Basic and acidic residues" evidence="1">
    <location>
        <begin position="672"/>
        <end position="682"/>
    </location>
</feature>
<dbReference type="InterPro" id="IPR051425">
    <property type="entry name" value="Formin_Homology"/>
</dbReference>
<feature type="compositionally biased region" description="Basic and acidic residues" evidence="1">
    <location>
        <begin position="463"/>
        <end position="472"/>
    </location>
</feature>
<feature type="compositionally biased region" description="Low complexity" evidence="1">
    <location>
        <begin position="604"/>
        <end position="622"/>
    </location>
</feature>
<keyword evidence="3" id="KW-1185">Reference proteome</keyword>
<feature type="region of interest" description="Disordered" evidence="1">
    <location>
        <begin position="1079"/>
        <end position="1122"/>
    </location>
</feature>
<protein>
    <submittedName>
        <fullName evidence="2">Uncharacterized protein</fullName>
    </submittedName>
</protein>
<feature type="region of interest" description="Disordered" evidence="1">
    <location>
        <begin position="147"/>
        <end position="171"/>
    </location>
</feature>
<feature type="compositionally biased region" description="Polar residues" evidence="1">
    <location>
        <begin position="698"/>
        <end position="708"/>
    </location>
</feature>
<accession>A0A4P9XF10</accession>
<feature type="region of interest" description="Disordered" evidence="1">
    <location>
        <begin position="184"/>
        <end position="245"/>
    </location>
</feature>
<dbReference type="AlphaFoldDB" id="A0A4P9XF10"/>
<feature type="region of interest" description="Disordered" evidence="1">
    <location>
        <begin position="981"/>
        <end position="1020"/>
    </location>
</feature>
<evidence type="ECO:0000313" key="2">
    <source>
        <dbReference type="EMBL" id="RKP03720.1"/>
    </source>
</evidence>
<feature type="region of interest" description="Disordered" evidence="1">
    <location>
        <begin position="1"/>
        <end position="47"/>
    </location>
</feature>
<feature type="compositionally biased region" description="Low complexity" evidence="1">
    <location>
        <begin position="196"/>
        <end position="221"/>
    </location>
</feature>
<feature type="compositionally biased region" description="Polar residues" evidence="1">
    <location>
        <begin position="983"/>
        <end position="993"/>
    </location>
</feature>
<feature type="region of interest" description="Disordered" evidence="1">
    <location>
        <begin position="654"/>
        <end position="764"/>
    </location>
</feature>
<dbReference type="OrthoDB" id="2162994at2759"/>
<dbReference type="Proteomes" id="UP000274922">
    <property type="component" value="Unassembled WGS sequence"/>
</dbReference>
<feature type="compositionally biased region" description="Low complexity" evidence="1">
    <location>
        <begin position="1086"/>
        <end position="1106"/>
    </location>
</feature>
<evidence type="ECO:0000313" key="3">
    <source>
        <dbReference type="Proteomes" id="UP000274922"/>
    </source>
</evidence>